<dbReference type="SUPFAM" id="SSF54160">
    <property type="entry name" value="Chromo domain-like"/>
    <property type="match status" value="1"/>
</dbReference>
<evidence type="ECO:0000259" key="2">
    <source>
        <dbReference type="PROSITE" id="PS50013"/>
    </source>
</evidence>
<feature type="compositionally biased region" description="Basic and acidic residues" evidence="1">
    <location>
        <begin position="50"/>
        <end position="68"/>
    </location>
</feature>
<dbReference type="WBParaSite" id="ALUE_0001194701-mRNA-1">
    <property type="protein sequence ID" value="ALUE_0001194701-mRNA-1"/>
    <property type="gene ID" value="ALUE_0001194701"/>
</dbReference>
<evidence type="ECO:0000256" key="1">
    <source>
        <dbReference type="SAM" id="MobiDB-lite"/>
    </source>
</evidence>
<name>A0A0M3I504_ASCLU</name>
<dbReference type="InterPro" id="IPR016197">
    <property type="entry name" value="Chromo-like_dom_sf"/>
</dbReference>
<dbReference type="AlphaFoldDB" id="A0A0M3I504"/>
<feature type="region of interest" description="Disordered" evidence="1">
    <location>
        <begin position="42"/>
        <end position="82"/>
    </location>
</feature>
<dbReference type="Gene3D" id="2.40.50.40">
    <property type="match status" value="1"/>
</dbReference>
<feature type="domain" description="Chromo" evidence="2">
    <location>
        <begin position="6"/>
        <end position="89"/>
    </location>
</feature>
<dbReference type="Proteomes" id="UP000036681">
    <property type="component" value="Unplaced"/>
</dbReference>
<keyword evidence="3" id="KW-1185">Reference proteome</keyword>
<evidence type="ECO:0000313" key="4">
    <source>
        <dbReference type="WBParaSite" id="ALUE_0001194701-mRNA-1"/>
    </source>
</evidence>
<proteinExistence type="predicted"/>
<sequence>MSDRSYAIEEIIAEKAITRGNRAQKYYLVRWEPTWEPARRMEDQAPGAVERYEESKKPTWEPARRMEDQAPGAVERYEESKKYTNGKNALSTGRIEVEGFVDEFDDLRDATLAIRRIATDECFRMKYSELRRHHPEALIDFYEKCIVGFQE</sequence>
<organism evidence="3 4">
    <name type="scientific">Ascaris lumbricoides</name>
    <name type="common">Giant roundworm</name>
    <dbReference type="NCBI Taxonomy" id="6252"/>
    <lineage>
        <taxon>Eukaryota</taxon>
        <taxon>Metazoa</taxon>
        <taxon>Ecdysozoa</taxon>
        <taxon>Nematoda</taxon>
        <taxon>Chromadorea</taxon>
        <taxon>Rhabditida</taxon>
        <taxon>Spirurina</taxon>
        <taxon>Ascaridomorpha</taxon>
        <taxon>Ascaridoidea</taxon>
        <taxon>Ascarididae</taxon>
        <taxon>Ascaris</taxon>
    </lineage>
</organism>
<protein>
    <submittedName>
        <fullName evidence="4">Chromo domain-containing protein</fullName>
    </submittedName>
</protein>
<dbReference type="InterPro" id="IPR000953">
    <property type="entry name" value="Chromo/chromo_shadow_dom"/>
</dbReference>
<accession>A0A0M3I504</accession>
<reference evidence="4" key="1">
    <citation type="submission" date="2017-02" db="UniProtKB">
        <authorList>
            <consortium name="WormBaseParasite"/>
        </authorList>
    </citation>
    <scope>IDENTIFICATION</scope>
</reference>
<evidence type="ECO:0000313" key="3">
    <source>
        <dbReference type="Proteomes" id="UP000036681"/>
    </source>
</evidence>
<dbReference type="PROSITE" id="PS50013">
    <property type="entry name" value="CHROMO_2"/>
    <property type="match status" value="1"/>
</dbReference>
<dbReference type="CDD" id="cd00024">
    <property type="entry name" value="CD_CSD"/>
    <property type="match status" value="1"/>
</dbReference>